<evidence type="ECO:0000313" key="2">
    <source>
        <dbReference type="EMBL" id="JAG92515.1"/>
    </source>
</evidence>
<dbReference type="AlphaFoldDB" id="A0A0C9R6C9"/>
<feature type="chain" id="PRO_5002201814" evidence="1">
    <location>
        <begin position="20"/>
        <end position="207"/>
    </location>
</feature>
<proteinExistence type="evidence at transcript level"/>
<sequence>MRVFASIIAFLTVLLLCIAAKDIKKSDSETIRQKPPNIIKFFQRNQRIWRYQQTQSNVITYKEVKPHIKFLQQCIFLEKINMSDTKVYFYEKMDVNGDPVSIQLFGEFDKKAKGVSGSMLVTDQSANDTKPFLRMTLAHAKGGCSIFILTSPEKFPTEGRPQKCEMYVRSRKRANTPPEDCRSFYKEHCKEKAYTTYNSACGAAKYM</sequence>
<reference evidence="2" key="1">
    <citation type="journal article" date="2015" name="PLoS ONE">
        <title>An Insight into the Sialome of the Lone Star Tick, Amblyomma americanum, with a Glimpse on Its Time Dependent Gene Expression.</title>
        <authorList>
            <person name="Karim S."/>
            <person name="Ribeiro J.M."/>
        </authorList>
    </citation>
    <scope>NUCLEOTIDE SEQUENCE</scope>
    <source>
        <tissue evidence="2">Salivary gland</tissue>
    </source>
</reference>
<dbReference type="EMBL" id="GBZX01000225">
    <property type="protein sequence ID" value="JAG92515.1"/>
    <property type="molecule type" value="mRNA"/>
</dbReference>
<accession>A0A0C9R6C9</accession>
<organism evidence="2">
    <name type="scientific">Amblyomma americanum</name>
    <name type="common">Lone star tick</name>
    <dbReference type="NCBI Taxonomy" id="6943"/>
    <lineage>
        <taxon>Eukaryota</taxon>
        <taxon>Metazoa</taxon>
        <taxon>Ecdysozoa</taxon>
        <taxon>Arthropoda</taxon>
        <taxon>Chelicerata</taxon>
        <taxon>Arachnida</taxon>
        <taxon>Acari</taxon>
        <taxon>Parasitiformes</taxon>
        <taxon>Ixodida</taxon>
        <taxon>Ixodoidea</taxon>
        <taxon>Ixodidae</taxon>
        <taxon>Amblyomminae</taxon>
        <taxon>Amblyomma</taxon>
    </lineage>
</organism>
<keyword evidence="1" id="KW-0732">Signal</keyword>
<dbReference type="Gene3D" id="2.40.128.20">
    <property type="match status" value="1"/>
</dbReference>
<dbReference type="InterPro" id="IPR012674">
    <property type="entry name" value="Calycin"/>
</dbReference>
<dbReference type="SUPFAM" id="SSF50814">
    <property type="entry name" value="Lipocalins"/>
    <property type="match status" value="1"/>
</dbReference>
<evidence type="ECO:0000256" key="1">
    <source>
        <dbReference type="SAM" id="SignalP"/>
    </source>
</evidence>
<protein>
    <submittedName>
        <fullName evidence="2">Putative secreted protein</fullName>
    </submittedName>
</protein>
<feature type="signal peptide" evidence="1">
    <location>
        <begin position="1"/>
        <end position="19"/>
    </location>
</feature>
<name>A0A0C9R6C9_AMBAM</name>